<sequence>MLGSHLLIVTTLAIAAANDVHEITDASLSTTTKIMCEDACTVRTSLECDDPTTAKLARRQLLMSWSNIVSKPFDRVNAAVNTAIDTISHYLGMASNLLFVLVMYYGFLHLPRKLMLTVSVVGVFGPMIFGYVAKLVGVSSIAVATNAAPFLFEMILGLAMFCLSVAATTPALAILVMFIVGLLTSEVFRWAMKKAGFDLDEDDKISIRDLYVWIIRRLKDRLGNNFVFAFALDELYSNASKQLRAVKQNQEILERMERIEAMLLALGAPDLRDIQKKASDGLIDNSSANFNATAQQAPTGELVGFDVDEARKEVAKEKKKLMKKVKAEVDDELKEEAKAMSESAVPADDGPKSAAHDLTGSKPTARIPASSKMMV</sequence>
<evidence type="ECO:0000256" key="2">
    <source>
        <dbReference type="SAM" id="Phobius"/>
    </source>
</evidence>
<keyword evidence="2" id="KW-0472">Membrane</keyword>
<feature type="transmembrane region" description="Helical" evidence="2">
    <location>
        <begin position="87"/>
        <end position="107"/>
    </location>
</feature>
<keyword evidence="3" id="KW-0732">Signal</keyword>
<feature type="chain" id="PRO_5031243488" evidence="3">
    <location>
        <begin position="18"/>
        <end position="375"/>
    </location>
</feature>
<keyword evidence="2" id="KW-0812">Transmembrane</keyword>
<evidence type="ECO:0000256" key="1">
    <source>
        <dbReference type="SAM" id="MobiDB-lite"/>
    </source>
</evidence>
<dbReference type="PROSITE" id="PS00018">
    <property type="entry name" value="EF_HAND_1"/>
    <property type="match status" value="1"/>
</dbReference>
<feature type="transmembrane region" description="Helical" evidence="2">
    <location>
        <begin position="114"/>
        <end position="134"/>
    </location>
</feature>
<feature type="signal peptide" evidence="3">
    <location>
        <begin position="1"/>
        <end position="17"/>
    </location>
</feature>
<evidence type="ECO:0000313" key="4">
    <source>
        <dbReference type="EMBL" id="CAD9410169.1"/>
    </source>
</evidence>
<keyword evidence="2" id="KW-1133">Transmembrane helix</keyword>
<gene>
    <name evidence="4" type="ORF">CBRE1094_LOCUS4992</name>
</gene>
<dbReference type="InterPro" id="IPR018247">
    <property type="entry name" value="EF_Hand_1_Ca_BS"/>
</dbReference>
<organism evidence="4">
    <name type="scientific">Haptolina brevifila</name>
    <dbReference type="NCBI Taxonomy" id="156173"/>
    <lineage>
        <taxon>Eukaryota</taxon>
        <taxon>Haptista</taxon>
        <taxon>Haptophyta</taxon>
        <taxon>Prymnesiophyceae</taxon>
        <taxon>Prymnesiales</taxon>
        <taxon>Prymnesiaceae</taxon>
        <taxon>Haptolina</taxon>
    </lineage>
</organism>
<dbReference type="EMBL" id="HBGU01009077">
    <property type="protein sequence ID" value="CAD9410169.1"/>
    <property type="molecule type" value="Transcribed_RNA"/>
</dbReference>
<feature type="region of interest" description="Disordered" evidence="1">
    <location>
        <begin position="332"/>
        <end position="375"/>
    </location>
</feature>
<dbReference type="AlphaFoldDB" id="A0A7S2FRA1"/>
<accession>A0A7S2FRA1</accession>
<evidence type="ECO:0000256" key="3">
    <source>
        <dbReference type="SAM" id="SignalP"/>
    </source>
</evidence>
<feature type="transmembrane region" description="Helical" evidence="2">
    <location>
        <begin position="154"/>
        <end position="184"/>
    </location>
</feature>
<protein>
    <submittedName>
        <fullName evidence="4">Uncharacterized protein</fullName>
    </submittedName>
</protein>
<name>A0A7S2FRA1_9EUKA</name>
<proteinExistence type="predicted"/>
<reference evidence="4" key="1">
    <citation type="submission" date="2021-01" db="EMBL/GenBank/DDBJ databases">
        <authorList>
            <person name="Corre E."/>
            <person name="Pelletier E."/>
            <person name="Niang G."/>
            <person name="Scheremetjew M."/>
            <person name="Finn R."/>
            <person name="Kale V."/>
            <person name="Holt S."/>
            <person name="Cochrane G."/>
            <person name="Meng A."/>
            <person name="Brown T."/>
            <person name="Cohen L."/>
        </authorList>
    </citation>
    <scope>NUCLEOTIDE SEQUENCE</scope>
    <source>
        <strain evidence="4">UTEX LB 985</strain>
    </source>
</reference>